<dbReference type="KEGG" id="crq:GCK72_018915"/>
<reference evidence="1" key="1">
    <citation type="submission" date="2007-07" db="EMBL/GenBank/DDBJ databases">
        <title>PCAP assembly of the Caenorhabditis remanei genome.</title>
        <authorList>
            <consortium name="The Caenorhabditis remanei Sequencing Consortium"/>
            <person name="Wilson R.K."/>
        </authorList>
    </citation>
    <scope>NUCLEOTIDE SEQUENCE [LARGE SCALE GENOMIC DNA]</scope>
    <source>
        <strain evidence="1">PB4641</strain>
    </source>
</reference>
<evidence type="ECO:0000313" key="2">
    <source>
        <dbReference type="Proteomes" id="UP000008281"/>
    </source>
</evidence>
<dbReference type="HOGENOM" id="CLU_1653746_0_0_1"/>
<dbReference type="EMBL" id="DS268420">
    <property type="protein sequence ID" value="EFO87690.1"/>
    <property type="molecule type" value="Genomic_DNA"/>
</dbReference>
<dbReference type="CTD" id="9825115"/>
<sequence>MNTIEMEITTPVEENLPKEFSFNEVLQDLRLSSSEKSYIAPQLPDDTIMKYEEELDNLVELTTKNSIQENNLEDMKENNSSDCEEESSNTLYFSFENSSKEESDVDETETPDPRVDFKKLFEEQKERHVKELQEIRKKREQLRANKIQMENRMHPQKENK</sequence>
<dbReference type="AlphaFoldDB" id="E3M082"/>
<accession>E3M082</accession>
<dbReference type="Proteomes" id="UP000008281">
    <property type="component" value="Unassembled WGS sequence"/>
</dbReference>
<dbReference type="GeneID" id="9825115"/>
<gene>
    <name evidence="1" type="ORF">CRE_05810</name>
</gene>
<organism evidence="2">
    <name type="scientific">Caenorhabditis remanei</name>
    <name type="common">Caenorhabditis vulgaris</name>
    <dbReference type="NCBI Taxonomy" id="31234"/>
    <lineage>
        <taxon>Eukaryota</taxon>
        <taxon>Metazoa</taxon>
        <taxon>Ecdysozoa</taxon>
        <taxon>Nematoda</taxon>
        <taxon>Chromadorea</taxon>
        <taxon>Rhabditida</taxon>
        <taxon>Rhabditina</taxon>
        <taxon>Rhabditomorpha</taxon>
        <taxon>Rhabditoidea</taxon>
        <taxon>Rhabditidae</taxon>
        <taxon>Peloderinae</taxon>
        <taxon>Caenorhabditis</taxon>
    </lineage>
</organism>
<evidence type="ECO:0000313" key="1">
    <source>
        <dbReference type="EMBL" id="EFO87690.1"/>
    </source>
</evidence>
<keyword evidence="2" id="KW-1185">Reference proteome</keyword>
<name>E3M082_CAERE</name>
<protein>
    <submittedName>
        <fullName evidence="1">Uncharacterized protein</fullName>
    </submittedName>
</protein>
<dbReference type="RefSeq" id="XP_003110397.2">
    <property type="nucleotide sequence ID" value="XM_003110349.2"/>
</dbReference>
<proteinExistence type="predicted"/>